<comment type="subcellular location">
    <subcellularLocation>
        <location evidence="1">Cell membrane</location>
        <topology evidence="1">Multi-pass membrane protein</topology>
    </subcellularLocation>
</comment>
<evidence type="ECO:0000313" key="7">
    <source>
        <dbReference type="EMBL" id="MBF4985466.1"/>
    </source>
</evidence>
<sequence length="333" mass="37356">MLANNTVRSQFKWIHLPSLLWESAKKWNDDDVWQLSASVAYYTILALPGLLVIMINIVGAVWDTEIATGRLTSSLTSLIGYDSAESINGILQAASKDTESWFAKIIGVSTLVFAATGVFYQLQLSLNKIWKLKINPKTPWWKIITDRVKSFGFILVLGFLILISFILSAIIGILQDWIQVHIAAYLGKLALLVNYIVSLSIISFLFGLMFRYLPDARLKWKMVWPGALLTGILFETGKFLLEIYFTQSSPASAYGAAGLIVLLLLWVSYSSLILFYGAEFIKVYSLRYGNGIAPSSKSLKYREELIITDKGEEVTDTDLEQLIKSEESPIVDR</sequence>
<feature type="transmembrane region" description="Helical" evidence="6">
    <location>
        <begin position="39"/>
        <end position="62"/>
    </location>
</feature>
<evidence type="ECO:0000256" key="3">
    <source>
        <dbReference type="ARBA" id="ARBA00022692"/>
    </source>
</evidence>
<protein>
    <submittedName>
        <fullName evidence="7">YihY/virulence factor BrkB family protein</fullName>
    </submittedName>
</protein>
<evidence type="ECO:0000256" key="4">
    <source>
        <dbReference type="ARBA" id="ARBA00022989"/>
    </source>
</evidence>
<dbReference type="PIRSF" id="PIRSF035875">
    <property type="entry name" value="RNase_BN"/>
    <property type="match status" value="1"/>
</dbReference>
<organism evidence="7 8">
    <name type="scientific">Nonlabens mediterrranea</name>
    <dbReference type="NCBI Taxonomy" id="1419947"/>
    <lineage>
        <taxon>Bacteria</taxon>
        <taxon>Pseudomonadati</taxon>
        <taxon>Bacteroidota</taxon>
        <taxon>Flavobacteriia</taxon>
        <taxon>Flavobacteriales</taxon>
        <taxon>Flavobacteriaceae</taxon>
        <taxon>Nonlabens</taxon>
    </lineage>
</organism>
<dbReference type="PANTHER" id="PTHR30213:SF1">
    <property type="entry name" value="INNER MEMBRANE PROTEIN YHJD"/>
    <property type="match status" value="1"/>
</dbReference>
<comment type="caution">
    <text evidence="7">The sequence shown here is derived from an EMBL/GenBank/DDBJ whole genome shotgun (WGS) entry which is preliminary data.</text>
</comment>
<keyword evidence="8" id="KW-1185">Reference proteome</keyword>
<dbReference type="PANTHER" id="PTHR30213">
    <property type="entry name" value="INNER MEMBRANE PROTEIN YHJD"/>
    <property type="match status" value="1"/>
</dbReference>
<dbReference type="Pfam" id="PF03631">
    <property type="entry name" value="Virul_fac_BrkB"/>
    <property type="match status" value="1"/>
</dbReference>
<evidence type="ECO:0000256" key="1">
    <source>
        <dbReference type="ARBA" id="ARBA00004651"/>
    </source>
</evidence>
<feature type="transmembrane region" description="Helical" evidence="6">
    <location>
        <begin position="101"/>
        <end position="122"/>
    </location>
</feature>
<keyword evidence="3 6" id="KW-0812">Transmembrane</keyword>
<name>A0ABS0A8K6_9FLAO</name>
<evidence type="ECO:0000313" key="8">
    <source>
        <dbReference type="Proteomes" id="UP001194729"/>
    </source>
</evidence>
<reference evidence="7 8" key="1">
    <citation type="submission" date="2020-11" db="EMBL/GenBank/DDBJ databases">
        <title>P. mediterranea TC4 genome.</title>
        <authorList>
            <person name="Molmeret M."/>
        </authorList>
    </citation>
    <scope>NUCLEOTIDE SEQUENCE [LARGE SCALE GENOMIC DNA]</scope>
    <source>
        <strain evidence="7 8">TC4</strain>
    </source>
</reference>
<keyword evidence="2" id="KW-1003">Cell membrane</keyword>
<dbReference type="EMBL" id="JADKYU010000753">
    <property type="protein sequence ID" value="MBF4985466.1"/>
    <property type="molecule type" value="Genomic_DNA"/>
</dbReference>
<dbReference type="Proteomes" id="UP001194729">
    <property type="component" value="Unassembled WGS sequence"/>
</dbReference>
<feature type="transmembrane region" description="Helical" evidence="6">
    <location>
        <begin position="186"/>
        <end position="210"/>
    </location>
</feature>
<gene>
    <name evidence="7" type="ORF">FNJ87_14395</name>
</gene>
<feature type="transmembrane region" description="Helical" evidence="6">
    <location>
        <begin position="253"/>
        <end position="278"/>
    </location>
</feature>
<accession>A0ABS0A8K6</accession>
<feature type="transmembrane region" description="Helical" evidence="6">
    <location>
        <begin position="151"/>
        <end position="174"/>
    </location>
</feature>
<dbReference type="InterPro" id="IPR017039">
    <property type="entry name" value="Virul_fac_BrkB"/>
</dbReference>
<evidence type="ECO:0000256" key="2">
    <source>
        <dbReference type="ARBA" id="ARBA00022475"/>
    </source>
</evidence>
<keyword evidence="4 6" id="KW-1133">Transmembrane helix</keyword>
<feature type="transmembrane region" description="Helical" evidence="6">
    <location>
        <begin position="222"/>
        <end position="241"/>
    </location>
</feature>
<evidence type="ECO:0000256" key="6">
    <source>
        <dbReference type="SAM" id="Phobius"/>
    </source>
</evidence>
<proteinExistence type="predicted"/>
<keyword evidence="5 6" id="KW-0472">Membrane</keyword>
<evidence type="ECO:0000256" key="5">
    <source>
        <dbReference type="ARBA" id="ARBA00023136"/>
    </source>
</evidence>